<sequence>MNCNTCGAQIPEGSQVCPNCGNPVTPVVNATPVQQTPVNNGQPMGAPVDGSAFNYVPQQEPLGMKWANFLGYFVLWVGALINLVSGIAFLTGSVYSTVGVSAEDVYSYFSALKPIDTIAGVLTLGTAVVGVMAAISIIKRKANAGKLVCALYALNFALSLIYALLVTVMTSIPGFTSSTIIQLLVSVVMFFVNRYYFNNRANVFVN</sequence>
<keyword evidence="1" id="KW-0812">Transmembrane</keyword>
<keyword evidence="1" id="KW-0472">Membrane</keyword>
<feature type="transmembrane region" description="Helical" evidence="1">
    <location>
        <begin position="118"/>
        <end position="138"/>
    </location>
</feature>
<dbReference type="RefSeq" id="WP_071176449.1">
    <property type="nucleotide sequence ID" value="NZ_CP017831.1"/>
</dbReference>
<feature type="transmembrane region" description="Helical" evidence="1">
    <location>
        <begin position="179"/>
        <end position="197"/>
    </location>
</feature>
<gene>
    <name evidence="3" type="ORF">bhn_I1754</name>
</gene>
<dbReference type="Pfam" id="PF13240">
    <property type="entry name" value="Zn_Ribbon_1"/>
    <property type="match status" value="1"/>
</dbReference>
<evidence type="ECO:0000313" key="3">
    <source>
        <dbReference type="EMBL" id="AOZ96787.1"/>
    </source>
</evidence>
<accession>A0A1D9P2F7</accession>
<evidence type="ECO:0000256" key="1">
    <source>
        <dbReference type="SAM" id="Phobius"/>
    </source>
</evidence>
<keyword evidence="1" id="KW-1133">Transmembrane helix</keyword>
<dbReference type="EMBL" id="CP017831">
    <property type="protein sequence ID" value="AOZ96787.1"/>
    <property type="molecule type" value="Genomic_DNA"/>
</dbReference>
<feature type="transmembrane region" description="Helical" evidence="1">
    <location>
        <begin position="150"/>
        <end position="173"/>
    </location>
</feature>
<dbReference type="InterPro" id="IPR026870">
    <property type="entry name" value="Zinc_ribbon_dom"/>
</dbReference>
<proteinExistence type="predicted"/>
<name>A0A1D9P2F7_9FIRM</name>
<dbReference type="KEGG" id="bhu:bhn_I1754"/>
<keyword evidence="4" id="KW-1185">Reference proteome</keyword>
<dbReference type="OrthoDB" id="2004988at2"/>
<feature type="domain" description="Zinc-ribbon" evidence="2">
    <location>
        <begin position="3"/>
        <end position="24"/>
    </location>
</feature>
<reference evidence="4" key="1">
    <citation type="submission" date="2016-10" db="EMBL/GenBank/DDBJ databases">
        <title>The complete genome sequence of the rumen bacterium Butyrivibrio hungatei MB2003.</title>
        <authorList>
            <person name="Palevich N."/>
            <person name="Kelly W.J."/>
            <person name="Leahy S.C."/>
            <person name="Altermann E."/>
            <person name="Rakonjac J."/>
            <person name="Attwood G.T."/>
        </authorList>
    </citation>
    <scope>NUCLEOTIDE SEQUENCE [LARGE SCALE GENOMIC DNA]</scope>
    <source>
        <strain evidence="4">MB2003</strain>
    </source>
</reference>
<feature type="transmembrane region" description="Helical" evidence="1">
    <location>
        <begin position="69"/>
        <end position="98"/>
    </location>
</feature>
<protein>
    <recommendedName>
        <fullName evidence="2">Zinc-ribbon domain-containing protein</fullName>
    </recommendedName>
</protein>
<dbReference type="Proteomes" id="UP000179284">
    <property type="component" value="Chromosome I"/>
</dbReference>
<evidence type="ECO:0000259" key="2">
    <source>
        <dbReference type="Pfam" id="PF13240"/>
    </source>
</evidence>
<dbReference type="AlphaFoldDB" id="A0A1D9P2F7"/>
<organism evidence="3 4">
    <name type="scientific">Butyrivibrio hungatei</name>
    <dbReference type="NCBI Taxonomy" id="185008"/>
    <lineage>
        <taxon>Bacteria</taxon>
        <taxon>Bacillati</taxon>
        <taxon>Bacillota</taxon>
        <taxon>Clostridia</taxon>
        <taxon>Lachnospirales</taxon>
        <taxon>Lachnospiraceae</taxon>
        <taxon>Butyrivibrio</taxon>
    </lineage>
</organism>
<evidence type="ECO:0000313" key="4">
    <source>
        <dbReference type="Proteomes" id="UP000179284"/>
    </source>
</evidence>